<protein>
    <submittedName>
        <fullName evidence="1">HAD family hydrolase</fullName>
    </submittedName>
</protein>
<keyword evidence="2" id="KW-1185">Reference proteome</keyword>
<dbReference type="SUPFAM" id="SSF56784">
    <property type="entry name" value="HAD-like"/>
    <property type="match status" value="1"/>
</dbReference>
<organism evidence="1 2">
    <name type="scientific">Alkalibacter rhizosphaerae</name>
    <dbReference type="NCBI Taxonomy" id="2815577"/>
    <lineage>
        <taxon>Bacteria</taxon>
        <taxon>Bacillati</taxon>
        <taxon>Bacillota</taxon>
        <taxon>Clostridia</taxon>
        <taxon>Eubacteriales</taxon>
        <taxon>Eubacteriaceae</taxon>
        <taxon>Alkalibacter</taxon>
    </lineage>
</organism>
<dbReference type="AlphaFoldDB" id="A0A975AHF7"/>
<evidence type="ECO:0000313" key="2">
    <source>
        <dbReference type="Proteomes" id="UP000663499"/>
    </source>
</evidence>
<dbReference type="SFLD" id="SFLDG01140">
    <property type="entry name" value="C2.B:_Phosphomannomutase_and_P"/>
    <property type="match status" value="1"/>
</dbReference>
<name>A0A975AHF7_9FIRM</name>
<accession>A0A975AHF7</accession>
<dbReference type="GO" id="GO:0016791">
    <property type="term" value="F:phosphatase activity"/>
    <property type="evidence" value="ECO:0007669"/>
    <property type="project" value="TreeGrafter"/>
</dbReference>
<dbReference type="Gene3D" id="3.40.50.1000">
    <property type="entry name" value="HAD superfamily/HAD-like"/>
    <property type="match status" value="1"/>
</dbReference>
<dbReference type="GO" id="GO:0005829">
    <property type="term" value="C:cytosol"/>
    <property type="evidence" value="ECO:0007669"/>
    <property type="project" value="TreeGrafter"/>
</dbReference>
<dbReference type="NCBIfam" id="TIGR01484">
    <property type="entry name" value="HAD-SF-IIB"/>
    <property type="match status" value="1"/>
</dbReference>
<keyword evidence="1" id="KW-0378">Hydrolase</keyword>
<sequence length="278" mass="31887">MILAFDLDGTLLDENQRIPDSTIKLLKELQKKGMQIAVATGRSYSACKYYAKLINADYVVACNGALIVDGSDDRILHKKPIPKETAEEVLSLLYAHGDKLKIQWDSFETYYTNSILPFEQEYVDAFLRHYPDEIFSMEVVDSLAKWEYLRMKKAHKEIYQIFTFSMVKPPEEYEQVLAKLDCYEDIQYVDFKKSYTDVTHKNVSKGKALKFLAKKHDYTHEHVMAFGDQYNDVSMLSYAGISVAMGNADESIKDIAKHVTSSNKEGGVESFLIDFFKV</sequence>
<dbReference type="InterPro" id="IPR023214">
    <property type="entry name" value="HAD_sf"/>
</dbReference>
<dbReference type="Gene3D" id="3.30.1240.10">
    <property type="match status" value="1"/>
</dbReference>
<dbReference type="NCBIfam" id="TIGR00099">
    <property type="entry name" value="Cof-subfamily"/>
    <property type="match status" value="1"/>
</dbReference>
<dbReference type="PROSITE" id="PS01229">
    <property type="entry name" value="COF_2"/>
    <property type="match status" value="1"/>
</dbReference>
<dbReference type="PANTHER" id="PTHR10000">
    <property type="entry name" value="PHOSPHOSERINE PHOSPHATASE"/>
    <property type="match status" value="1"/>
</dbReference>
<gene>
    <name evidence="1" type="ORF">J0B03_00290</name>
</gene>
<dbReference type="InterPro" id="IPR000150">
    <property type="entry name" value="Cof"/>
</dbReference>
<dbReference type="SFLD" id="SFLDG01144">
    <property type="entry name" value="C2.B.4:_PGP_Like"/>
    <property type="match status" value="1"/>
</dbReference>
<dbReference type="SFLD" id="SFLDS00003">
    <property type="entry name" value="Haloacid_Dehalogenase"/>
    <property type="match status" value="1"/>
</dbReference>
<proteinExistence type="predicted"/>
<dbReference type="RefSeq" id="WP_207299910.1">
    <property type="nucleotide sequence ID" value="NZ_CP071444.1"/>
</dbReference>
<dbReference type="InterPro" id="IPR006379">
    <property type="entry name" value="HAD-SF_hydro_IIB"/>
</dbReference>
<dbReference type="CDD" id="cd07516">
    <property type="entry name" value="HAD_Pase"/>
    <property type="match status" value="1"/>
</dbReference>
<dbReference type="Pfam" id="PF08282">
    <property type="entry name" value="Hydrolase_3"/>
    <property type="match status" value="1"/>
</dbReference>
<reference evidence="1" key="1">
    <citation type="submission" date="2021-03" db="EMBL/GenBank/DDBJ databases">
        <title>Alkalibacter marinus sp. nov., isolated from tidal flat sediment.</title>
        <authorList>
            <person name="Namirimu T."/>
            <person name="Yang J.-A."/>
            <person name="Yang S.-H."/>
            <person name="Kim Y.-J."/>
            <person name="Kwon K.K."/>
        </authorList>
    </citation>
    <scope>NUCLEOTIDE SEQUENCE</scope>
    <source>
        <strain evidence="1">ES005</strain>
    </source>
</reference>
<dbReference type="Proteomes" id="UP000663499">
    <property type="component" value="Chromosome"/>
</dbReference>
<dbReference type="PANTHER" id="PTHR10000:SF8">
    <property type="entry name" value="HAD SUPERFAMILY HYDROLASE-LIKE, TYPE 3"/>
    <property type="match status" value="1"/>
</dbReference>
<dbReference type="InterPro" id="IPR036412">
    <property type="entry name" value="HAD-like_sf"/>
</dbReference>
<dbReference type="EMBL" id="CP071444">
    <property type="protein sequence ID" value="QSX08569.1"/>
    <property type="molecule type" value="Genomic_DNA"/>
</dbReference>
<evidence type="ECO:0000313" key="1">
    <source>
        <dbReference type="EMBL" id="QSX08569.1"/>
    </source>
</evidence>
<dbReference type="GO" id="GO:0000287">
    <property type="term" value="F:magnesium ion binding"/>
    <property type="evidence" value="ECO:0007669"/>
    <property type="project" value="TreeGrafter"/>
</dbReference>
<dbReference type="KEGG" id="alka:J0B03_00290"/>